<dbReference type="InterPro" id="IPR001123">
    <property type="entry name" value="LeuE-type"/>
</dbReference>
<dbReference type="STRING" id="1224163.B841_10935"/>
<name>S5SWP7_9CORY</name>
<feature type="transmembrane region" description="Helical" evidence="6">
    <location>
        <begin position="41"/>
        <end position="65"/>
    </location>
</feature>
<evidence type="ECO:0000313" key="8">
    <source>
        <dbReference type="Proteomes" id="UP000015388"/>
    </source>
</evidence>
<dbReference type="HOGENOM" id="CLU_079569_3_2_11"/>
<feature type="transmembrane region" description="Helical" evidence="6">
    <location>
        <begin position="208"/>
        <end position="227"/>
    </location>
</feature>
<accession>S5SWP7</accession>
<keyword evidence="5 6" id="KW-0472">Membrane</keyword>
<dbReference type="PANTHER" id="PTHR30086">
    <property type="entry name" value="ARGININE EXPORTER PROTEIN ARGO"/>
    <property type="match status" value="1"/>
</dbReference>
<dbReference type="Proteomes" id="UP000015388">
    <property type="component" value="Chromosome"/>
</dbReference>
<evidence type="ECO:0000256" key="1">
    <source>
        <dbReference type="ARBA" id="ARBA00004651"/>
    </source>
</evidence>
<dbReference type="GO" id="GO:0015171">
    <property type="term" value="F:amino acid transmembrane transporter activity"/>
    <property type="evidence" value="ECO:0007669"/>
    <property type="project" value="TreeGrafter"/>
</dbReference>
<sequence length="232" mass="23268">MDIATVLSFWALALLLVVTPGPDWAFVLGHGLRGRGLAAPLAGIALGYLGLTTVVAAGLGAVVAARPMVMTLVTLTGAAVLAWIGVSMLHSALARPVDKHGPTVAAESAPAPPAGGGGVATLERARARVEPRAVQVIAQGATVSGLNPKGLMLFIALLPQFVDAGAVWPAAAQMFALGCVFIVSAVSVYALLGVVARTTLSASARASRILTGVAGAAMILVAVIMTAEHVLT</sequence>
<evidence type="ECO:0000256" key="6">
    <source>
        <dbReference type="SAM" id="Phobius"/>
    </source>
</evidence>
<evidence type="ECO:0000256" key="3">
    <source>
        <dbReference type="ARBA" id="ARBA00022692"/>
    </source>
</evidence>
<protein>
    <submittedName>
        <fullName evidence="7">Lysine exporter protein LysE/YggA</fullName>
    </submittedName>
</protein>
<feature type="transmembrane region" description="Helical" evidence="6">
    <location>
        <begin position="174"/>
        <end position="196"/>
    </location>
</feature>
<dbReference type="GO" id="GO:0005886">
    <property type="term" value="C:plasma membrane"/>
    <property type="evidence" value="ECO:0007669"/>
    <property type="project" value="UniProtKB-SubCell"/>
</dbReference>
<evidence type="ECO:0000256" key="5">
    <source>
        <dbReference type="ARBA" id="ARBA00023136"/>
    </source>
</evidence>
<keyword evidence="4 6" id="KW-1133">Transmembrane helix</keyword>
<keyword evidence="3 6" id="KW-0812">Transmembrane</keyword>
<dbReference type="PANTHER" id="PTHR30086:SF20">
    <property type="entry name" value="ARGININE EXPORTER PROTEIN ARGO-RELATED"/>
    <property type="match status" value="1"/>
</dbReference>
<comment type="subcellular location">
    <subcellularLocation>
        <location evidence="1">Cell membrane</location>
        <topology evidence="1">Multi-pass membrane protein</topology>
    </subcellularLocation>
</comment>
<dbReference type="RefSeq" id="WP_020935591.1">
    <property type="nucleotide sequence ID" value="NC_021915.1"/>
</dbReference>
<proteinExistence type="predicted"/>
<dbReference type="Pfam" id="PF01810">
    <property type="entry name" value="LysE"/>
    <property type="match status" value="1"/>
</dbReference>
<evidence type="ECO:0000256" key="2">
    <source>
        <dbReference type="ARBA" id="ARBA00022475"/>
    </source>
</evidence>
<dbReference type="PATRIC" id="fig|1224163.3.peg.2205"/>
<dbReference type="AlphaFoldDB" id="S5SWP7"/>
<reference evidence="7 8" key="1">
    <citation type="submission" date="2012-11" db="EMBL/GenBank/DDBJ databases">
        <title>The complete genome sequence of Corynebacterium maris Coryn-1 (=DSM 45190).</title>
        <authorList>
            <person name="Schaffert L."/>
            <person name="Albersmeier A."/>
            <person name="Kalinowski J."/>
            <person name="Ruckert C."/>
        </authorList>
    </citation>
    <scope>NUCLEOTIDE SEQUENCE [LARGE SCALE GENOMIC DNA]</scope>
    <source>
        <strain evidence="8">Coryn-1</strain>
    </source>
</reference>
<feature type="transmembrane region" description="Helical" evidence="6">
    <location>
        <begin position="72"/>
        <end position="93"/>
    </location>
</feature>
<dbReference type="EMBL" id="CP003924">
    <property type="protein sequence ID" value="AGS35659.1"/>
    <property type="molecule type" value="Genomic_DNA"/>
</dbReference>
<evidence type="ECO:0000256" key="4">
    <source>
        <dbReference type="ARBA" id="ARBA00022989"/>
    </source>
</evidence>
<keyword evidence="8" id="KW-1185">Reference proteome</keyword>
<evidence type="ECO:0000313" key="7">
    <source>
        <dbReference type="EMBL" id="AGS35659.1"/>
    </source>
</evidence>
<organism evidence="7 8">
    <name type="scientific">Corynebacterium maris DSM 45190</name>
    <dbReference type="NCBI Taxonomy" id="1224163"/>
    <lineage>
        <taxon>Bacteria</taxon>
        <taxon>Bacillati</taxon>
        <taxon>Actinomycetota</taxon>
        <taxon>Actinomycetes</taxon>
        <taxon>Mycobacteriales</taxon>
        <taxon>Corynebacteriaceae</taxon>
        <taxon>Corynebacterium</taxon>
    </lineage>
</organism>
<dbReference type="eggNOG" id="COG1280">
    <property type="taxonomic scope" value="Bacteria"/>
</dbReference>
<keyword evidence="2" id="KW-1003">Cell membrane</keyword>
<dbReference type="KEGG" id="cmd:B841_10935"/>
<gene>
    <name evidence="7" type="ORF">B841_10935</name>
</gene>